<gene>
    <name evidence="5" type="ORF">EAS64_16195</name>
</gene>
<dbReference type="GO" id="GO:0043856">
    <property type="term" value="F:anti-sigma factor antagonist activity"/>
    <property type="evidence" value="ECO:0007669"/>
    <property type="project" value="InterPro"/>
</dbReference>
<organism evidence="5 6">
    <name type="scientific">Trebonia kvetii</name>
    <dbReference type="NCBI Taxonomy" id="2480626"/>
    <lineage>
        <taxon>Bacteria</taxon>
        <taxon>Bacillati</taxon>
        <taxon>Actinomycetota</taxon>
        <taxon>Actinomycetes</taxon>
        <taxon>Streptosporangiales</taxon>
        <taxon>Treboniaceae</taxon>
        <taxon>Trebonia</taxon>
    </lineage>
</organism>
<dbReference type="PANTHER" id="PTHR33495:SF2">
    <property type="entry name" value="ANTI-SIGMA FACTOR ANTAGONIST TM_1081-RELATED"/>
    <property type="match status" value="1"/>
</dbReference>
<feature type="region of interest" description="Disordered" evidence="3">
    <location>
        <begin position="1"/>
        <end position="22"/>
    </location>
</feature>
<evidence type="ECO:0000259" key="4">
    <source>
        <dbReference type="PROSITE" id="PS50801"/>
    </source>
</evidence>
<dbReference type="InterPro" id="IPR002645">
    <property type="entry name" value="STAS_dom"/>
</dbReference>
<dbReference type="Proteomes" id="UP000460272">
    <property type="component" value="Unassembled WGS sequence"/>
</dbReference>
<dbReference type="Gene3D" id="3.30.750.24">
    <property type="entry name" value="STAS domain"/>
    <property type="match status" value="1"/>
</dbReference>
<dbReference type="InterPro" id="IPR058548">
    <property type="entry name" value="MlaB-like_STAS"/>
</dbReference>
<dbReference type="Pfam" id="PF13466">
    <property type="entry name" value="STAS_2"/>
    <property type="match status" value="1"/>
</dbReference>
<accession>A0A6P2BYG2</accession>
<dbReference type="PANTHER" id="PTHR33495">
    <property type="entry name" value="ANTI-SIGMA FACTOR ANTAGONIST TM_1081-RELATED-RELATED"/>
    <property type="match status" value="1"/>
</dbReference>
<evidence type="ECO:0000256" key="1">
    <source>
        <dbReference type="ARBA" id="ARBA00009013"/>
    </source>
</evidence>
<keyword evidence="6" id="KW-1185">Reference proteome</keyword>
<dbReference type="PROSITE" id="PS50801">
    <property type="entry name" value="STAS"/>
    <property type="match status" value="1"/>
</dbReference>
<evidence type="ECO:0000313" key="5">
    <source>
        <dbReference type="EMBL" id="TVZ03968.1"/>
    </source>
</evidence>
<comment type="similarity">
    <text evidence="1 2">Belongs to the anti-sigma-factor antagonist family.</text>
</comment>
<feature type="domain" description="STAS" evidence="4">
    <location>
        <begin position="36"/>
        <end position="155"/>
    </location>
</feature>
<dbReference type="AlphaFoldDB" id="A0A6P2BYG2"/>
<name>A0A6P2BYG2_9ACTN</name>
<protein>
    <recommendedName>
        <fullName evidence="2">Anti-sigma factor antagonist</fullName>
    </recommendedName>
</protein>
<dbReference type="EMBL" id="RPFW01000003">
    <property type="protein sequence ID" value="TVZ03968.1"/>
    <property type="molecule type" value="Genomic_DNA"/>
</dbReference>
<dbReference type="CDD" id="cd07043">
    <property type="entry name" value="STAS_anti-anti-sigma_factors"/>
    <property type="match status" value="1"/>
</dbReference>
<dbReference type="SUPFAM" id="SSF52091">
    <property type="entry name" value="SpoIIaa-like"/>
    <property type="match status" value="1"/>
</dbReference>
<comment type="caution">
    <text evidence="5">The sequence shown here is derived from an EMBL/GenBank/DDBJ whole genome shotgun (WGS) entry which is preliminary data.</text>
</comment>
<dbReference type="InterPro" id="IPR003658">
    <property type="entry name" value="Anti-sigma_ant"/>
</dbReference>
<evidence type="ECO:0000313" key="6">
    <source>
        <dbReference type="Proteomes" id="UP000460272"/>
    </source>
</evidence>
<reference evidence="5 6" key="1">
    <citation type="submission" date="2018-11" db="EMBL/GenBank/DDBJ databases">
        <title>Trebonia kvetii gen.nov., sp.nov., a novel acidophilic actinobacterium, and proposal of the new actinobacterial family Treboniaceae fam. nov.</title>
        <authorList>
            <person name="Rapoport D."/>
            <person name="Sagova-Mareckova M."/>
            <person name="Sedlacek I."/>
            <person name="Provaznik J."/>
            <person name="Kralova S."/>
            <person name="Pavlinic D."/>
            <person name="Benes V."/>
            <person name="Kopecky J."/>
        </authorList>
    </citation>
    <scope>NUCLEOTIDE SEQUENCE [LARGE SCALE GENOMIC DNA]</scope>
    <source>
        <strain evidence="5 6">15Tr583</strain>
    </source>
</reference>
<evidence type="ECO:0000256" key="2">
    <source>
        <dbReference type="RuleBase" id="RU003749"/>
    </source>
</evidence>
<dbReference type="OrthoDB" id="9793697at2"/>
<dbReference type="InterPro" id="IPR036513">
    <property type="entry name" value="STAS_dom_sf"/>
</dbReference>
<dbReference type="NCBIfam" id="TIGR00377">
    <property type="entry name" value="ant_ant_sig"/>
    <property type="match status" value="1"/>
</dbReference>
<sequence length="155" mass="16428">MKRVSRVAGDQAPPDRGTDSDMGAVIDLAGQALQLELAYLVTTEGKATVRVRGELDIATADQAYAYLRDVVDSQEGPVTMNLSELTFCDAAGLGVLARVAAHARRSGRSLELTGARPALLKIMAITGMDETFPEISNPALSFISLPRQAAITRLG</sequence>
<proteinExistence type="inferred from homology"/>
<evidence type="ECO:0000256" key="3">
    <source>
        <dbReference type="SAM" id="MobiDB-lite"/>
    </source>
</evidence>